<dbReference type="Proteomes" id="UP000287296">
    <property type="component" value="Unassembled WGS sequence"/>
</dbReference>
<dbReference type="PANTHER" id="PTHR30466">
    <property type="entry name" value="FLAVIN REDUCTASE"/>
    <property type="match status" value="1"/>
</dbReference>
<accession>A0A429X7U3</accession>
<dbReference type="Pfam" id="PF01613">
    <property type="entry name" value="Flavin_Reduct"/>
    <property type="match status" value="1"/>
</dbReference>
<comment type="caution">
    <text evidence="4">The sequence shown here is derived from an EMBL/GenBank/DDBJ whole genome shotgun (WGS) entry which is preliminary data.</text>
</comment>
<comment type="similarity">
    <text evidence="1">Belongs to the non-flavoprotein flavin reductase family.</text>
</comment>
<dbReference type="InterPro" id="IPR012349">
    <property type="entry name" value="Split_barrel_FMN-bd"/>
</dbReference>
<proteinExistence type="inferred from homology"/>
<name>A0A429X7U3_SIMTE</name>
<dbReference type="SUPFAM" id="SSF50475">
    <property type="entry name" value="FMN-binding split barrel"/>
    <property type="match status" value="1"/>
</dbReference>
<evidence type="ECO:0000313" key="5">
    <source>
        <dbReference type="Proteomes" id="UP000287296"/>
    </source>
</evidence>
<dbReference type="GO" id="GO:0042602">
    <property type="term" value="F:riboflavin reductase (NADPH) activity"/>
    <property type="evidence" value="ECO:0007669"/>
    <property type="project" value="TreeGrafter"/>
</dbReference>
<dbReference type="EMBL" id="QYTW02000010">
    <property type="protein sequence ID" value="RST59505.1"/>
    <property type="molecule type" value="Genomic_DNA"/>
</dbReference>
<dbReference type="AlphaFoldDB" id="A0A429X7U3"/>
<gene>
    <name evidence="4" type="ORF">D5F11_011800</name>
</gene>
<evidence type="ECO:0000256" key="1">
    <source>
        <dbReference type="ARBA" id="ARBA00008898"/>
    </source>
</evidence>
<organism evidence="4 5">
    <name type="scientific">Siminovitchia terrae</name>
    <name type="common">Bacillus terrae</name>
    <dbReference type="NCBI Taxonomy" id="1914933"/>
    <lineage>
        <taxon>Bacteria</taxon>
        <taxon>Bacillati</taxon>
        <taxon>Bacillota</taxon>
        <taxon>Bacilli</taxon>
        <taxon>Bacillales</taxon>
        <taxon>Bacillaceae</taxon>
        <taxon>Siminovitchia</taxon>
    </lineage>
</organism>
<evidence type="ECO:0000313" key="4">
    <source>
        <dbReference type="EMBL" id="RST59505.1"/>
    </source>
</evidence>
<feature type="domain" description="Flavin reductase like" evidence="3">
    <location>
        <begin position="13"/>
        <end position="156"/>
    </location>
</feature>
<dbReference type="InterPro" id="IPR002563">
    <property type="entry name" value="Flavin_Rdtase-like_dom"/>
</dbReference>
<dbReference type="GO" id="GO:0010181">
    <property type="term" value="F:FMN binding"/>
    <property type="evidence" value="ECO:0007669"/>
    <property type="project" value="InterPro"/>
</dbReference>
<dbReference type="InterPro" id="IPR050268">
    <property type="entry name" value="NADH-dep_flavin_reductase"/>
</dbReference>
<dbReference type="SMART" id="SM00903">
    <property type="entry name" value="Flavin_Reduct"/>
    <property type="match status" value="1"/>
</dbReference>
<reference evidence="4 5" key="1">
    <citation type="submission" date="2018-12" db="EMBL/GenBank/DDBJ databases">
        <authorList>
            <person name="Sun L."/>
            <person name="Chen Z."/>
        </authorList>
    </citation>
    <scope>NUCLEOTIDE SEQUENCE [LARGE SCALE GENOMIC DNA]</scope>
    <source>
        <strain evidence="4 5">LMG 29736</strain>
    </source>
</reference>
<dbReference type="PANTHER" id="PTHR30466:SF11">
    <property type="entry name" value="FLAVIN-DEPENDENT MONOOXYGENASE, REDUCTASE SUBUNIT HSAB"/>
    <property type="match status" value="1"/>
</dbReference>
<sequence>MCFFVDKTFKEIMGSYPTGVSIVTTMIDNKPVGLTVNSFASVSINPLLVSWCIDKKSNSLKAFLHSDKFAVNILSGHQKEECFIFANSTESDRFSKVSWTKSSNHLPILEGVFAVLECKKFQEVDAGDHFILIGEVIDLQRTENKPMFYYQKQVSVVPV</sequence>
<dbReference type="Gene3D" id="2.30.110.10">
    <property type="entry name" value="Electron Transport, Fmn-binding Protein, Chain A"/>
    <property type="match status" value="1"/>
</dbReference>
<evidence type="ECO:0000259" key="3">
    <source>
        <dbReference type="SMART" id="SM00903"/>
    </source>
</evidence>
<protein>
    <submittedName>
        <fullName evidence="4">Flavin reductase</fullName>
    </submittedName>
</protein>
<evidence type="ECO:0000256" key="2">
    <source>
        <dbReference type="ARBA" id="ARBA00023002"/>
    </source>
</evidence>
<dbReference type="OrthoDB" id="9792858at2"/>
<keyword evidence="2" id="KW-0560">Oxidoreductase</keyword>